<keyword evidence="2" id="KW-1185">Reference proteome</keyword>
<evidence type="ECO:0000313" key="1">
    <source>
        <dbReference type="EMBL" id="GME77900.1"/>
    </source>
</evidence>
<proteinExistence type="predicted"/>
<organism evidence="1 2">
    <name type="scientific">Ambrosiozyma monospora</name>
    <name type="common">Yeast</name>
    <name type="synonym">Endomycopsis monosporus</name>
    <dbReference type="NCBI Taxonomy" id="43982"/>
    <lineage>
        <taxon>Eukaryota</taxon>
        <taxon>Fungi</taxon>
        <taxon>Dikarya</taxon>
        <taxon>Ascomycota</taxon>
        <taxon>Saccharomycotina</taxon>
        <taxon>Pichiomycetes</taxon>
        <taxon>Pichiales</taxon>
        <taxon>Pichiaceae</taxon>
        <taxon>Ambrosiozyma</taxon>
    </lineage>
</organism>
<name>A0ACB5T0B6_AMBMO</name>
<reference evidence="1" key="1">
    <citation type="submission" date="2023-04" db="EMBL/GenBank/DDBJ databases">
        <title>Ambrosiozyma monospora NBRC 10751.</title>
        <authorList>
            <person name="Ichikawa N."/>
            <person name="Sato H."/>
            <person name="Tonouchi N."/>
        </authorList>
    </citation>
    <scope>NUCLEOTIDE SEQUENCE</scope>
    <source>
        <strain evidence="1">NBRC 10751</strain>
    </source>
</reference>
<dbReference type="EMBL" id="BSXS01002000">
    <property type="protein sequence ID" value="GME77900.1"/>
    <property type="molecule type" value="Genomic_DNA"/>
</dbReference>
<accession>A0ACB5T0B6</accession>
<dbReference type="Proteomes" id="UP001165064">
    <property type="component" value="Unassembled WGS sequence"/>
</dbReference>
<comment type="caution">
    <text evidence="1">The sequence shown here is derived from an EMBL/GenBank/DDBJ whole genome shotgun (WGS) entry which is preliminary data.</text>
</comment>
<protein>
    <submittedName>
        <fullName evidence="1">Unnamed protein product</fullName>
    </submittedName>
</protein>
<evidence type="ECO:0000313" key="2">
    <source>
        <dbReference type="Proteomes" id="UP001165064"/>
    </source>
</evidence>
<sequence>MYSTKINKKTFSSLPKALKILQLSNCPVEQQVTLPLHIEEFITERLNPNINIAKSGESALKKFGIRQIYPYDLSSKLYIDTLVYLMSNTVNLSIKGKVCISWKKQQTGLYLPDDSTSNWVTIHIGNYDFSMELQQFQRGNIQLQLQLISLCISLSNRSTYTSTRVQVVEWFNDILKEFQPKNVQLWINGGSETGGHGQIVPASFQRSISFSEFYFDGISSFHLVLSGFKEMLLILKIDDDVIPQCLTNFSFDNHCRGMKLSYSKARVTTNLERCMFISNLDAENAKQPGLP</sequence>
<gene>
    <name evidence="1" type="ORF">Amon02_000321800</name>
</gene>